<feature type="compositionally biased region" description="Polar residues" evidence="1">
    <location>
        <begin position="96"/>
        <end position="109"/>
    </location>
</feature>
<accession>M5GCA5</accession>
<sequence length="129" mass="14793">MIFHQLGFFCFCFCFSFPNALLTIRHCLLTQRSPPLRLLDDLHQLPPPPFILLNQNSKQRSNPIPDLQRVPHSLNCSHTFFLSLSLSQCLLLQLSGNSRSRPPQTTSKRPPSKRMRAPPNHVPRLLQSV</sequence>
<name>M5GCA5_DACPD</name>
<keyword evidence="4" id="KW-1185">Reference proteome</keyword>
<evidence type="ECO:0000256" key="1">
    <source>
        <dbReference type="SAM" id="MobiDB-lite"/>
    </source>
</evidence>
<dbReference type="GeneID" id="63687357"/>
<feature type="signal peptide" evidence="2">
    <location>
        <begin position="1"/>
        <end position="20"/>
    </location>
</feature>
<evidence type="ECO:0000313" key="3">
    <source>
        <dbReference type="EMBL" id="EJU03757.1"/>
    </source>
</evidence>
<reference evidence="3 4" key="1">
    <citation type="journal article" date="2012" name="Science">
        <title>The Paleozoic origin of enzymatic lignin decomposition reconstructed from 31 fungal genomes.</title>
        <authorList>
            <person name="Floudas D."/>
            <person name="Binder M."/>
            <person name="Riley R."/>
            <person name="Barry K."/>
            <person name="Blanchette R.A."/>
            <person name="Henrissat B."/>
            <person name="Martinez A.T."/>
            <person name="Otillar R."/>
            <person name="Spatafora J.W."/>
            <person name="Yadav J.S."/>
            <person name="Aerts A."/>
            <person name="Benoit I."/>
            <person name="Boyd A."/>
            <person name="Carlson A."/>
            <person name="Copeland A."/>
            <person name="Coutinho P.M."/>
            <person name="de Vries R.P."/>
            <person name="Ferreira P."/>
            <person name="Findley K."/>
            <person name="Foster B."/>
            <person name="Gaskell J."/>
            <person name="Glotzer D."/>
            <person name="Gorecki P."/>
            <person name="Heitman J."/>
            <person name="Hesse C."/>
            <person name="Hori C."/>
            <person name="Igarashi K."/>
            <person name="Jurgens J.A."/>
            <person name="Kallen N."/>
            <person name="Kersten P."/>
            <person name="Kohler A."/>
            <person name="Kuees U."/>
            <person name="Kumar T.K.A."/>
            <person name="Kuo A."/>
            <person name="LaButti K."/>
            <person name="Larrondo L.F."/>
            <person name="Lindquist E."/>
            <person name="Ling A."/>
            <person name="Lombard V."/>
            <person name="Lucas S."/>
            <person name="Lundell T."/>
            <person name="Martin R."/>
            <person name="McLaughlin D.J."/>
            <person name="Morgenstern I."/>
            <person name="Morin E."/>
            <person name="Murat C."/>
            <person name="Nagy L.G."/>
            <person name="Nolan M."/>
            <person name="Ohm R.A."/>
            <person name="Patyshakuliyeva A."/>
            <person name="Rokas A."/>
            <person name="Ruiz-Duenas F.J."/>
            <person name="Sabat G."/>
            <person name="Salamov A."/>
            <person name="Samejima M."/>
            <person name="Schmutz J."/>
            <person name="Slot J.C."/>
            <person name="St John F."/>
            <person name="Stenlid J."/>
            <person name="Sun H."/>
            <person name="Sun S."/>
            <person name="Syed K."/>
            <person name="Tsang A."/>
            <person name="Wiebenga A."/>
            <person name="Young D."/>
            <person name="Pisabarro A."/>
            <person name="Eastwood D.C."/>
            <person name="Martin F."/>
            <person name="Cullen D."/>
            <person name="Grigoriev I.V."/>
            <person name="Hibbett D.S."/>
        </authorList>
    </citation>
    <scope>NUCLEOTIDE SEQUENCE [LARGE SCALE GENOMIC DNA]</scope>
    <source>
        <strain evidence="3 4">DJM-731 SS1</strain>
    </source>
</reference>
<dbReference type="AlphaFoldDB" id="M5GCA5"/>
<evidence type="ECO:0000256" key="2">
    <source>
        <dbReference type="SAM" id="SignalP"/>
    </source>
</evidence>
<evidence type="ECO:0008006" key="5">
    <source>
        <dbReference type="Google" id="ProtNLM"/>
    </source>
</evidence>
<proteinExistence type="predicted"/>
<dbReference type="EMBL" id="JH795859">
    <property type="protein sequence ID" value="EJU03757.1"/>
    <property type="molecule type" value="Genomic_DNA"/>
</dbReference>
<organism evidence="3 4">
    <name type="scientific">Dacryopinax primogenitus (strain DJM 731)</name>
    <name type="common">Brown rot fungus</name>
    <dbReference type="NCBI Taxonomy" id="1858805"/>
    <lineage>
        <taxon>Eukaryota</taxon>
        <taxon>Fungi</taxon>
        <taxon>Dikarya</taxon>
        <taxon>Basidiomycota</taxon>
        <taxon>Agaricomycotina</taxon>
        <taxon>Dacrymycetes</taxon>
        <taxon>Dacrymycetales</taxon>
        <taxon>Dacrymycetaceae</taxon>
        <taxon>Dacryopinax</taxon>
    </lineage>
</organism>
<gene>
    <name evidence="3" type="ORF">DACRYDRAFT_21216</name>
</gene>
<keyword evidence="2" id="KW-0732">Signal</keyword>
<dbReference type="HOGENOM" id="CLU_1948749_0_0_1"/>
<feature type="region of interest" description="Disordered" evidence="1">
    <location>
        <begin position="96"/>
        <end position="129"/>
    </location>
</feature>
<dbReference type="Proteomes" id="UP000030653">
    <property type="component" value="Unassembled WGS sequence"/>
</dbReference>
<evidence type="ECO:0000313" key="4">
    <source>
        <dbReference type="Proteomes" id="UP000030653"/>
    </source>
</evidence>
<feature type="chain" id="PRO_5004067615" description="Secreted protein" evidence="2">
    <location>
        <begin position="21"/>
        <end position="129"/>
    </location>
</feature>
<dbReference type="RefSeq" id="XP_040630651.1">
    <property type="nucleotide sequence ID" value="XM_040772295.1"/>
</dbReference>
<protein>
    <recommendedName>
        <fullName evidence="5">Secreted protein</fullName>
    </recommendedName>
</protein>